<dbReference type="HAMAP" id="MF_00081">
    <property type="entry name" value="HrcA"/>
    <property type="match status" value="1"/>
</dbReference>
<evidence type="ECO:0000256" key="2">
    <source>
        <dbReference type="ARBA" id="ARBA00023015"/>
    </source>
</evidence>
<comment type="function">
    <text evidence="5">Negative regulator of class I heat shock genes (grpE-dnaK-dnaJ and groELS operons). Prevents heat-shock induction of these operons.</text>
</comment>
<feature type="domain" description="Heat-inducible transcription repressor HrcA C-terminal" evidence="6">
    <location>
        <begin position="108"/>
        <end position="329"/>
    </location>
</feature>
<dbReference type="Gene3D" id="3.30.450.40">
    <property type="match status" value="1"/>
</dbReference>
<reference evidence="9 10" key="1">
    <citation type="submission" date="2019-09" db="EMBL/GenBank/DDBJ databases">
        <title>NBRP : Genome information of microbial organism related human and environment.</title>
        <authorList>
            <person name="Hattori M."/>
            <person name="Oshima K."/>
            <person name="Inaba H."/>
            <person name="Suda W."/>
            <person name="Sakamoto M."/>
            <person name="Iino T."/>
            <person name="Kitahara M."/>
            <person name="Oshida Y."/>
            <person name="Iida T."/>
            <person name="Kudo T."/>
            <person name="Itoh T."/>
            <person name="Ohkuma M."/>
        </authorList>
    </citation>
    <scope>NUCLEOTIDE SEQUENCE [LARGE SCALE GENOMIC DNA]</scope>
    <source>
        <strain evidence="7 9">Hi-2</strain>
        <strain evidence="8 10">Mie-1</strain>
    </source>
</reference>
<keyword evidence="4 5" id="KW-0804">Transcription</keyword>
<dbReference type="InterPro" id="IPR021153">
    <property type="entry name" value="HrcA_C"/>
</dbReference>
<dbReference type="RefSeq" id="WP_149999948.1">
    <property type="nucleotide sequence ID" value="NZ_BKCL01000003.1"/>
</dbReference>
<evidence type="ECO:0000313" key="10">
    <source>
        <dbReference type="Proteomes" id="UP000325187"/>
    </source>
</evidence>
<comment type="caution">
    <text evidence="7">The sequence shown here is derived from an EMBL/GenBank/DDBJ whole genome shotgun (WGS) entry which is preliminary data.</text>
</comment>
<dbReference type="PIRSF" id="PIRSF005485">
    <property type="entry name" value="HrcA"/>
    <property type="match status" value="1"/>
</dbReference>
<evidence type="ECO:0000256" key="1">
    <source>
        <dbReference type="ARBA" id="ARBA00022491"/>
    </source>
</evidence>
<dbReference type="Gene3D" id="1.10.10.10">
    <property type="entry name" value="Winged helix-like DNA-binding domain superfamily/Winged helix DNA-binding domain"/>
    <property type="match status" value="1"/>
</dbReference>
<name>A0A5A7MNA5_9PROT</name>
<dbReference type="GO" id="GO:0003677">
    <property type="term" value="F:DNA binding"/>
    <property type="evidence" value="ECO:0007669"/>
    <property type="project" value="InterPro"/>
</dbReference>
<protein>
    <recommendedName>
        <fullName evidence="5">Heat-inducible transcription repressor HrcA</fullName>
    </recommendedName>
</protein>
<dbReference type="SUPFAM" id="SSF55781">
    <property type="entry name" value="GAF domain-like"/>
    <property type="match status" value="1"/>
</dbReference>
<dbReference type="PANTHER" id="PTHR34824">
    <property type="entry name" value="HEAT-INDUCIBLE TRANSCRIPTION REPRESSOR HRCA"/>
    <property type="match status" value="1"/>
</dbReference>
<dbReference type="NCBIfam" id="TIGR00331">
    <property type="entry name" value="hrcA"/>
    <property type="match status" value="1"/>
</dbReference>
<dbReference type="SUPFAM" id="SSF46785">
    <property type="entry name" value="Winged helix' DNA-binding domain"/>
    <property type="match status" value="1"/>
</dbReference>
<evidence type="ECO:0000313" key="9">
    <source>
        <dbReference type="Proteomes" id="UP000322084"/>
    </source>
</evidence>
<evidence type="ECO:0000313" key="8">
    <source>
        <dbReference type="EMBL" id="GER01628.1"/>
    </source>
</evidence>
<gene>
    <name evidence="5 7" type="primary">hrcA</name>
    <name evidence="7" type="ORF">JCM17844_11070</name>
    <name evidence="8" type="ORF">JCM17845_22510</name>
</gene>
<dbReference type="EMBL" id="BKCL01000003">
    <property type="protein sequence ID" value="GEQ97470.1"/>
    <property type="molecule type" value="Genomic_DNA"/>
</dbReference>
<keyword evidence="2 5" id="KW-0805">Transcription regulation</keyword>
<evidence type="ECO:0000313" key="7">
    <source>
        <dbReference type="EMBL" id="GEQ97470.1"/>
    </source>
</evidence>
<dbReference type="EMBL" id="BKCM01000011">
    <property type="protein sequence ID" value="GER01628.1"/>
    <property type="molecule type" value="Genomic_DNA"/>
</dbReference>
<keyword evidence="10" id="KW-1185">Reference proteome</keyword>
<accession>A0A5A7MNA5</accession>
<evidence type="ECO:0000259" key="6">
    <source>
        <dbReference type="Pfam" id="PF01628"/>
    </source>
</evidence>
<dbReference type="InterPro" id="IPR036390">
    <property type="entry name" value="WH_DNA-bd_sf"/>
</dbReference>
<sequence>MQIGRLNDRSRAIFRTIVESYLDTGDPVGSRTISRQPGIDLSAASIRNVMADLEETGLIYSPHTSAGRVPTELGLRLFVDGLLEIGNLTDEERANIDVQCAGQGRRREDVLADASNLLSGLSHCASLVMAPKTESPVRHVEFVPLPPDRALVVVVSDDGAVENRVITLPKGLPPIALVQAGNYLSNRFKGRTFEEARQVIERELAQQQAELDALTSKVVEEGLATWTGDGNPSLIVRGRGNLLENVRALEDLERIRKLFDELETKQELTRLLESARDAEGVKIFIGSENNLFSLSGSSLVVSPYMKGDNKIVGVIGVIGPTRINYARIIPMVDYTAKVIGRLL</sequence>
<evidence type="ECO:0000256" key="3">
    <source>
        <dbReference type="ARBA" id="ARBA00023016"/>
    </source>
</evidence>
<comment type="similarity">
    <text evidence="5">Belongs to the HrcA family.</text>
</comment>
<dbReference type="InterPro" id="IPR023120">
    <property type="entry name" value="WHTH_transcript_rep_HrcA_IDD"/>
</dbReference>
<keyword evidence="3 5" id="KW-0346">Stress response</keyword>
<dbReference type="Gene3D" id="3.30.390.60">
    <property type="entry name" value="Heat-inducible transcription repressor hrca homolog, domain 3"/>
    <property type="match status" value="1"/>
</dbReference>
<dbReference type="AlphaFoldDB" id="A0A5A7MNA5"/>
<keyword evidence="1 5" id="KW-0678">Repressor</keyword>
<accession>A0A5A7N0J5</accession>
<dbReference type="Proteomes" id="UP000325187">
    <property type="component" value="Unassembled WGS sequence"/>
</dbReference>
<dbReference type="PANTHER" id="PTHR34824:SF1">
    <property type="entry name" value="HEAT-INDUCIBLE TRANSCRIPTION REPRESSOR HRCA"/>
    <property type="match status" value="1"/>
</dbReference>
<dbReference type="InterPro" id="IPR036388">
    <property type="entry name" value="WH-like_DNA-bd_sf"/>
</dbReference>
<dbReference type="GO" id="GO:0045892">
    <property type="term" value="P:negative regulation of DNA-templated transcription"/>
    <property type="evidence" value="ECO:0007669"/>
    <property type="project" value="UniProtKB-UniRule"/>
</dbReference>
<dbReference type="InterPro" id="IPR002571">
    <property type="entry name" value="HrcA"/>
</dbReference>
<evidence type="ECO:0000256" key="4">
    <source>
        <dbReference type="ARBA" id="ARBA00023163"/>
    </source>
</evidence>
<organism evidence="7 9">
    <name type="scientific">Iodidimonas gelatinilytica</name>
    <dbReference type="NCBI Taxonomy" id="1236966"/>
    <lineage>
        <taxon>Bacteria</taxon>
        <taxon>Pseudomonadati</taxon>
        <taxon>Pseudomonadota</taxon>
        <taxon>Alphaproteobacteria</taxon>
        <taxon>Iodidimonadales</taxon>
        <taxon>Iodidimonadaceae</taxon>
        <taxon>Iodidimonas</taxon>
    </lineage>
</organism>
<dbReference type="InterPro" id="IPR029016">
    <property type="entry name" value="GAF-like_dom_sf"/>
</dbReference>
<proteinExistence type="inferred from homology"/>
<dbReference type="Proteomes" id="UP000322084">
    <property type="component" value="Unassembled WGS sequence"/>
</dbReference>
<evidence type="ECO:0000256" key="5">
    <source>
        <dbReference type="HAMAP-Rule" id="MF_00081"/>
    </source>
</evidence>
<dbReference type="Pfam" id="PF01628">
    <property type="entry name" value="HrcA"/>
    <property type="match status" value="1"/>
</dbReference>